<comment type="subcellular location">
    <subcellularLocation>
        <location evidence="1">Nucleus</location>
    </subcellularLocation>
</comment>
<feature type="region of interest" description="Disordered" evidence="9">
    <location>
        <begin position="496"/>
        <end position="523"/>
    </location>
</feature>
<organism evidence="11 12">
    <name type="scientific">Batrachochytrium dendrobatidis (strain JAM81 / FGSC 10211)</name>
    <name type="common">Frog chytrid fungus</name>
    <dbReference type="NCBI Taxonomy" id="684364"/>
    <lineage>
        <taxon>Eukaryota</taxon>
        <taxon>Fungi</taxon>
        <taxon>Fungi incertae sedis</taxon>
        <taxon>Chytridiomycota</taxon>
        <taxon>Chytridiomycota incertae sedis</taxon>
        <taxon>Chytridiomycetes</taxon>
        <taxon>Rhizophydiales</taxon>
        <taxon>Rhizophydiales incertae sedis</taxon>
        <taxon>Batrachochytrium</taxon>
    </lineage>
</organism>
<evidence type="ECO:0000256" key="7">
    <source>
        <dbReference type="ARBA" id="ARBA00023242"/>
    </source>
</evidence>
<evidence type="ECO:0000256" key="1">
    <source>
        <dbReference type="ARBA" id="ARBA00004123"/>
    </source>
</evidence>
<evidence type="ECO:0000256" key="5">
    <source>
        <dbReference type="ARBA" id="ARBA00023015"/>
    </source>
</evidence>
<dbReference type="GO" id="GO:0000812">
    <property type="term" value="C:Swr1 complex"/>
    <property type="evidence" value="ECO:0000318"/>
    <property type="project" value="GO_Central"/>
</dbReference>
<reference evidence="11 12" key="1">
    <citation type="submission" date="2009-12" db="EMBL/GenBank/DDBJ databases">
        <title>The draft genome of Batrachochytrium dendrobatidis.</title>
        <authorList>
            <consortium name="US DOE Joint Genome Institute (JGI-PGF)"/>
            <person name="Kuo A."/>
            <person name="Salamov A."/>
            <person name="Schmutz J."/>
            <person name="Lucas S."/>
            <person name="Pitluck S."/>
            <person name="Rosenblum E."/>
            <person name="Stajich J."/>
            <person name="Eisen M."/>
            <person name="Grigoriev I.V."/>
        </authorList>
    </citation>
    <scope>NUCLEOTIDE SEQUENCE [LARGE SCALE GENOMIC DNA]</scope>
    <source>
        <strain evidence="12">JAM81 / FGSC 10211</strain>
    </source>
</reference>
<evidence type="ECO:0000313" key="12">
    <source>
        <dbReference type="Proteomes" id="UP000007241"/>
    </source>
</evidence>
<feature type="region of interest" description="Disordered" evidence="9">
    <location>
        <begin position="18"/>
        <end position="38"/>
    </location>
</feature>
<evidence type="ECO:0000256" key="4">
    <source>
        <dbReference type="ARBA" id="ARBA00022853"/>
    </source>
</evidence>
<dbReference type="Proteomes" id="UP000007241">
    <property type="component" value="Unassembled WGS sequence"/>
</dbReference>
<dbReference type="GO" id="GO:0006338">
    <property type="term" value="P:chromatin remodeling"/>
    <property type="evidence" value="ECO:0007669"/>
    <property type="project" value="InterPro"/>
</dbReference>
<dbReference type="FunCoup" id="F4NZ39">
    <property type="interactions" value="577"/>
</dbReference>
<keyword evidence="7" id="KW-0539">Nucleus</keyword>
<dbReference type="RefSeq" id="XP_006677291.1">
    <property type="nucleotide sequence ID" value="XM_006677228.1"/>
</dbReference>
<evidence type="ECO:0000313" key="11">
    <source>
        <dbReference type="EMBL" id="EGF81818.1"/>
    </source>
</evidence>
<dbReference type="GO" id="GO:0003714">
    <property type="term" value="F:transcription corepressor activity"/>
    <property type="evidence" value="ECO:0000318"/>
    <property type="project" value="GO_Central"/>
</dbReference>
<dbReference type="HOGENOM" id="CLU_520715_0_0_1"/>
<keyword evidence="4" id="KW-0156">Chromatin regulator</keyword>
<dbReference type="Gene3D" id="1.10.10.60">
    <property type="entry name" value="Homeodomain-like"/>
    <property type="match status" value="1"/>
</dbReference>
<evidence type="ECO:0000256" key="9">
    <source>
        <dbReference type="SAM" id="MobiDB-lite"/>
    </source>
</evidence>
<name>F4NZ39_BATDJ</name>
<gene>
    <name evidence="11" type="ORF">BATDEDRAFT_23464</name>
</gene>
<dbReference type="InterPro" id="IPR027109">
    <property type="entry name" value="Swc4/Dmap1"/>
</dbReference>
<dbReference type="GeneID" id="18238222"/>
<dbReference type="OMA" id="RNNIQNW"/>
<feature type="compositionally biased region" description="Polar residues" evidence="9">
    <location>
        <begin position="496"/>
        <end position="515"/>
    </location>
</feature>
<dbReference type="AlphaFoldDB" id="F4NZ39"/>
<evidence type="ECO:0000256" key="6">
    <source>
        <dbReference type="ARBA" id="ARBA00023163"/>
    </source>
</evidence>
<dbReference type="OrthoDB" id="19740at2759"/>
<dbReference type="InterPro" id="IPR032563">
    <property type="entry name" value="DAMP1_SANT-like"/>
</dbReference>
<dbReference type="GO" id="GO:0000122">
    <property type="term" value="P:negative regulation of transcription by RNA polymerase II"/>
    <property type="evidence" value="ECO:0000318"/>
    <property type="project" value="GO_Central"/>
</dbReference>
<dbReference type="InterPro" id="IPR001005">
    <property type="entry name" value="SANT/Myb"/>
</dbReference>
<protein>
    <recommendedName>
        <fullName evidence="3">SWR1-complex protein 4</fullName>
    </recommendedName>
</protein>
<dbReference type="PANTHER" id="PTHR12855:SF10">
    <property type="entry name" value="DNA METHYLTRANSFERASE 1-ASSOCIATED PROTEIN 1"/>
    <property type="match status" value="1"/>
</dbReference>
<evidence type="ECO:0000256" key="3">
    <source>
        <dbReference type="ARBA" id="ARBA00019132"/>
    </source>
</evidence>
<evidence type="ECO:0000259" key="10">
    <source>
        <dbReference type="SMART" id="SM00717"/>
    </source>
</evidence>
<comment type="function">
    <text evidence="8">Component of the SWR1 complex which mediates the ATP-dependent exchange of histone H2A for the H2A variant HZT1 leading to transcriptional regulation of selected genes by chromatin remodeling. Component of the NuA4 histone acetyltransferase complex which is involved in transcriptional activation of selected genes principally by acetylation of nucleosomal histone H4 and H2A. The NuA4 complex is also involved in DNA repair.</text>
</comment>
<keyword evidence="6" id="KW-0804">Transcription</keyword>
<dbReference type="GO" id="GO:0035267">
    <property type="term" value="C:NuA4 histone acetyltransferase complex"/>
    <property type="evidence" value="ECO:0000318"/>
    <property type="project" value="GO_Central"/>
</dbReference>
<accession>F4NZ39</accession>
<dbReference type="STRING" id="684364.F4NZ39"/>
<evidence type="ECO:0000256" key="2">
    <source>
        <dbReference type="ARBA" id="ARBA00006918"/>
    </source>
</evidence>
<keyword evidence="5" id="KW-0805">Transcription regulation</keyword>
<dbReference type="SMART" id="SM00717">
    <property type="entry name" value="SANT"/>
    <property type="match status" value="1"/>
</dbReference>
<dbReference type="EMBL" id="GL882881">
    <property type="protein sequence ID" value="EGF81818.1"/>
    <property type="molecule type" value="Genomic_DNA"/>
</dbReference>
<dbReference type="PANTHER" id="PTHR12855">
    <property type="entry name" value="DNA METHYLTRANSFERASE 1-ASSOCIATED PROTEIN 1 FAMILY MEMBER"/>
    <property type="match status" value="1"/>
</dbReference>
<dbReference type="InParanoid" id="F4NZ39"/>
<proteinExistence type="inferred from homology"/>
<dbReference type="Pfam" id="PF16282">
    <property type="entry name" value="SANT_DAMP1_like"/>
    <property type="match status" value="1"/>
</dbReference>
<comment type="similarity">
    <text evidence="2">Belongs to the SWC4 family.</text>
</comment>
<feature type="domain" description="Myb-like" evidence="10">
    <location>
        <begin position="195"/>
        <end position="246"/>
    </location>
</feature>
<feature type="region of interest" description="Disordered" evidence="9">
    <location>
        <begin position="333"/>
        <end position="361"/>
    </location>
</feature>
<evidence type="ECO:0000256" key="8">
    <source>
        <dbReference type="ARBA" id="ARBA00025264"/>
    </source>
</evidence>
<dbReference type="GO" id="GO:0006281">
    <property type="term" value="P:DNA repair"/>
    <property type="evidence" value="ECO:0007669"/>
    <property type="project" value="InterPro"/>
</dbReference>
<keyword evidence="12" id="KW-1185">Reference proteome</keyword>
<sequence length="523" mass="58614">MDLPVDSTSGVLSMTQTVGSNFKGSRSNQSALDSLTNNTASLGRSNTTGSLHADIASTQDNPIEFILPTLQLINSSEQTGSDIKGSQYVHDYSESTINANILAITGGIPPLIQSRKVSTTNRNPAKRWQWQPFTHSARLDNFKLYHWSSDPKATVCIVIDSMFASQSVKASIMTYTDEEYESYLQVHVLLITRISDPSWTREETDQLFLLCKEFELRFFVIADRFETNTVRTIEDMKDRYYSVSRTLVLVRYGAQDAQAKLMSAKFGYDKPREVERKRLLAKLLSRTSAQIQEEEIIMLELKRRALNEDRWVKDREAILRSLMNNELPNEQIASTPHSVSSVEIKKKRRSVRGDETPISSTADAFKNSRKDRTIDDSLLRKEKIPAGVHLRSSRFPPIKASLQAKVSTMMIECGAGILPSMPTTAVCAKFEAIRQTIVALIEGKKMLDRLEHEYKVTLIRRTTLKDGIEGGVKPAPSITAVTSAVNHGTALHATLAAQTPVSTQKRPSMTPPSQLRDTKRPRH</sequence>